<dbReference type="STRING" id="796925.A0A137PEB0"/>
<dbReference type="PANTHER" id="PTHR10926">
    <property type="entry name" value="CELL CYCLE CONTROL PROTEIN 50"/>
    <property type="match status" value="1"/>
</dbReference>
<evidence type="ECO:0000256" key="2">
    <source>
        <dbReference type="ARBA" id="ARBA00009457"/>
    </source>
</evidence>
<accession>A0A137PEB0</accession>
<dbReference type="GO" id="GO:0045332">
    <property type="term" value="P:phospholipid translocation"/>
    <property type="evidence" value="ECO:0007669"/>
    <property type="project" value="UniProtKB-UniRule"/>
</dbReference>
<dbReference type="GO" id="GO:0005794">
    <property type="term" value="C:Golgi apparatus"/>
    <property type="evidence" value="ECO:0007669"/>
    <property type="project" value="TreeGrafter"/>
</dbReference>
<dbReference type="Proteomes" id="UP000070444">
    <property type="component" value="Unassembled WGS sequence"/>
</dbReference>
<comment type="subcellular location">
    <subcellularLocation>
        <location evidence="1">Membrane</location>
        <topology evidence="1">Multi-pass membrane protein</topology>
    </subcellularLocation>
</comment>
<dbReference type="PIRSF" id="PIRSF015840">
    <property type="entry name" value="DUF284_TM_euk"/>
    <property type="match status" value="1"/>
</dbReference>
<keyword evidence="9" id="KW-1185">Reference proteome</keyword>
<evidence type="ECO:0000256" key="6">
    <source>
        <dbReference type="PIRNR" id="PIRNR015840"/>
    </source>
</evidence>
<reference evidence="8 9" key="1">
    <citation type="journal article" date="2015" name="Genome Biol. Evol.">
        <title>Phylogenomic analyses indicate that early fungi evolved digesting cell walls of algal ancestors of land plants.</title>
        <authorList>
            <person name="Chang Y."/>
            <person name="Wang S."/>
            <person name="Sekimoto S."/>
            <person name="Aerts A.L."/>
            <person name="Choi C."/>
            <person name="Clum A."/>
            <person name="LaButti K.M."/>
            <person name="Lindquist E.A."/>
            <person name="Yee Ngan C."/>
            <person name="Ohm R.A."/>
            <person name="Salamov A.A."/>
            <person name="Grigoriev I.V."/>
            <person name="Spatafora J.W."/>
            <person name="Berbee M.L."/>
        </authorList>
    </citation>
    <scope>NUCLEOTIDE SEQUENCE [LARGE SCALE GENOMIC DNA]</scope>
    <source>
        <strain evidence="8 9">NRRL 28638</strain>
    </source>
</reference>
<dbReference type="InterPro" id="IPR005045">
    <property type="entry name" value="CDC50/LEM3_fam"/>
</dbReference>
<evidence type="ECO:0000256" key="1">
    <source>
        <dbReference type="ARBA" id="ARBA00004141"/>
    </source>
</evidence>
<evidence type="ECO:0000256" key="7">
    <source>
        <dbReference type="SAM" id="Phobius"/>
    </source>
</evidence>
<keyword evidence="5 6" id="KW-0472">Membrane</keyword>
<feature type="transmembrane region" description="Helical" evidence="7">
    <location>
        <begin position="32"/>
        <end position="54"/>
    </location>
</feature>
<evidence type="ECO:0000256" key="5">
    <source>
        <dbReference type="ARBA" id="ARBA00023136"/>
    </source>
</evidence>
<name>A0A137PEB0_CONC2</name>
<keyword evidence="4 7" id="KW-1133">Transmembrane helix</keyword>
<dbReference type="EMBL" id="KQ964439">
    <property type="protein sequence ID" value="KXN73305.1"/>
    <property type="molecule type" value="Genomic_DNA"/>
</dbReference>
<feature type="transmembrane region" description="Helical" evidence="7">
    <location>
        <begin position="334"/>
        <end position="355"/>
    </location>
</feature>
<comment type="similarity">
    <text evidence="2 6">Belongs to the CDC50/LEM3 family.</text>
</comment>
<dbReference type="AlphaFoldDB" id="A0A137PEB0"/>
<keyword evidence="3 7" id="KW-0812">Transmembrane</keyword>
<dbReference type="OMA" id="TWNNDQP"/>
<evidence type="ECO:0000256" key="3">
    <source>
        <dbReference type="ARBA" id="ARBA00022692"/>
    </source>
</evidence>
<dbReference type="OrthoDB" id="340608at2759"/>
<dbReference type="PANTHER" id="PTHR10926:SF0">
    <property type="entry name" value="CDC50, ISOFORM A"/>
    <property type="match status" value="1"/>
</dbReference>
<evidence type="ECO:0000256" key="4">
    <source>
        <dbReference type="ARBA" id="ARBA00022989"/>
    </source>
</evidence>
<sequence length="384" mass="43007">MTVEEPKSRKPANTAFKQQRLKAWQPILTPKTVLPTLFIIGIIFAPIGGVLLYFSNQVKEIVIDYTDCKTADSNFKAIPSSDYEINLPSGAKPQSTSGPRYKSETIVVSKWLNLTAPKCTIQFPVVVDIEGPVYFYYRLTNFYQNHRRYVKSVSYKQLQGNALKPDDLFQDCSPLHTVDYKNGTVKPIYPCGLIANSLFNDTYSSLQPVDNSNNNQEYVFSGDNISWPADDAIFKETQYSPSDVVPPPNWIAKYPGGIYTAENPPQSAITENLKVWMRIAGLPHFRKLYGKSQQTLKAGMYQMTVNMTYDDAIFGGRKAIVISTGSFLGGRNPFLGSAYIAIGALCVLFGIVFTAMHMYRPRKLGDPSYLSWNQAQSNSDGQRN</sequence>
<gene>
    <name evidence="8" type="ORF">CONCODRAFT_77432</name>
</gene>
<dbReference type="GO" id="GO:0005783">
    <property type="term" value="C:endoplasmic reticulum"/>
    <property type="evidence" value="ECO:0007669"/>
    <property type="project" value="TreeGrafter"/>
</dbReference>
<dbReference type="GO" id="GO:0005886">
    <property type="term" value="C:plasma membrane"/>
    <property type="evidence" value="ECO:0007669"/>
    <property type="project" value="TreeGrafter"/>
</dbReference>
<evidence type="ECO:0000313" key="9">
    <source>
        <dbReference type="Proteomes" id="UP000070444"/>
    </source>
</evidence>
<proteinExistence type="inferred from homology"/>
<evidence type="ECO:0000313" key="8">
    <source>
        <dbReference type="EMBL" id="KXN73305.1"/>
    </source>
</evidence>
<protein>
    <submittedName>
        <fullName evidence="8">CDC50 family protein</fullName>
    </submittedName>
</protein>
<dbReference type="Pfam" id="PF03381">
    <property type="entry name" value="CDC50"/>
    <property type="match status" value="1"/>
</dbReference>
<organism evidence="8 9">
    <name type="scientific">Conidiobolus coronatus (strain ATCC 28846 / CBS 209.66 / NRRL 28638)</name>
    <name type="common">Delacroixia coronata</name>
    <dbReference type="NCBI Taxonomy" id="796925"/>
    <lineage>
        <taxon>Eukaryota</taxon>
        <taxon>Fungi</taxon>
        <taxon>Fungi incertae sedis</taxon>
        <taxon>Zoopagomycota</taxon>
        <taxon>Entomophthoromycotina</taxon>
        <taxon>Entomophthoromycetes</taxon>
        <taxon>Entomophthorales</taxon>
        <taxon>Ancylistaceae</taxon>
        <taxon>Conidiobolus</taxon>
    </lineage>
</organism>